<dbReference type="Gene3D" id="1.10.3720.10">
    <property type="entry name" value="MetI-like"/>
    <property type="match status" value="1"/>
</dbReference>
<feature type="transmembrane region" description="Helical" evidence="7">
    <location>
        <begin position="116"/>
        <end position="136"/>
    </location>
</feature>
<evidence type="ECO:0000256" key="7">
    <source>
        <dbReference type="RuleBase" id="RU363032"/>
    </source>
</evidence>
<dbReference type="RefSeq" id="WP_068737413.1">
    <property type="nucleotide sequence ID" value="NZ_LVYV01000053.1"/>
</dbReference>
<evidence type="ECO:0000256" key="5">
    <source>
        <dbReference type="ARBA" id="ARBA00022989"/>
    </source>
</evidence>
<name>A0A163XRR7_9BRAD</name>
<dbReference type="Proteomes" id="UP000076574">
    <property type="component" value="Unassembled WGS sequence"/>
</dbReference>
<dbReference type="InterPro" id="IPR045621">
    <property type="entry name" value="BPD_transp_1_N"/>
</dbReference>
<evidence type="ECO:0000259" key="8">
    <source>
        <dbReference type="PROSITE" id="PS50928"/>
    </source>
</evidence>
<keyword evidence="10" id="KW-1185">Reference proteome</keyword>
<feature type="domain" description="ABC transmembrane type-1" evidence="8">
    <location>
        <begin position="112"/>
        <end position="323"/>
    </location>
</feature>
<keyword evidence="4 7" id="KW-0812">Transmembrane</keyword>
<keyword evidence="5 7" id="KW-1133">Transmembrane helix</keyword>
<proteinExistence type="inferred from homology"/>
<comment type="similarity">
    <text evidence="7">Belongs to the binding-protein-dependent transport system permease family.</text>
</comment>
<keyword evidence="6 7" id="KW-0472">Membrane</keyword>
<evidence type="ECO:0000256" key="2">
    <source>
        <dbReference type="ARBA" id="ARBA00022448"/>
    </source>
</evidence>
<dbReference type="PANTHER" id="PTHR43163:SF9">
    <property type="entry name" value="ABC TRANSPORTER PERMEASE PROTEIN"/>
    <property type="match status" value="1"/>
</dbReference>
<dbReference type="CDD" id="cd06261">
    <property type="entry name" value="TM_PBP2"/>
    <property type="match status" value="1"/>
</dbReference>
<dbReference type="STRING" id="943830.A4A58_16030"/>
<comment type="subcellular location">
    <subcellularLocation>
        <location evidence="1 7">Cell membrane</location>
        <topology evidence="1 7">Multi-pass membrane protein</topology>
    </subcellularLocation>
</comment>
<evidence type="ECO:0000313" key="10">
    <source>
        <dbReference type="Proteomes" id="UP000076574"/>
    </source>
</evidence>
<dbReference type="Pfam" id="PF19300">
    <property type="entry name" value="BPD_transp_1_N"/>
    <property type="match status" value="1"/>
</dbReference>
<feature type="transmembrane region" description="Helical" evidence="7">
    <location>
        <begin position="12"/>
        <end position="41"/>
    </location>
</feature>
<evidence type="ECO:0000256" key="3">
    <source>
        <dbReference type="ARBA" id="ARBA00022475"/>
    </source>
</evidence>
<dbReference type="AlphaFoldDB" id="A0A163XRR7"/>
<feature type="transmembrane region" description="Helical" evidence="7">
    <location>
        <begin position="148"/>
        <end position="172"/>
    </location>
</feature>
<dbReference type="PANTHER" id="PTHR43163">
    <property type="entry name" value="DIPEPTIDE TRANSPORT SYSTEM PERMEASE PROTEIN DPPB-RELATED"/>
    <property type="match status" value="1"/>
</dbReference>
<protein>
    <submittedName>
        <fullName evidence="9">ABC transporter permease</fullName>
    </submittedName>
</protein>
<evidence type="ECO:0000256" key="4">
    <source>
        <dbReference type="ARBA" id="ARBA00022692"/>
    </source>
</evidence>
<feature type="transmembrane region" description="Helical" evidence="7">
    <location>
        <begin position="304"/>
        <end position="327"/>
    </location>
</feature>
<dbReference type="Pfam" id="PF00528">
    <property type="entry name" value="BPD_transp_1"/>
    <property type="match status" value="1"/>
</dbReference>
<feature type="transmembrane region" description="Helical" evidence="7">
    <location>
        <begin position="200"/>
        <end position="218"/>
    </location>
</feature>
<accession>A0A163XRR7</accession>
<reference evidence="9 10" key="1">
    <citation type="submission" date="2016-03" db="EMBL/GenBank/DDBJ databases">
        <title>Microsymbionts genomes from the relict species Vavilovia formosa (Stev.) Fed.</title>
        <authorList>
            <person name="Kopat V."/>
            <person name="Chirak E."/>
            <person name="Kimeklis A."/>
            <person name="Andronov E."/>
        </authorList>
    </citation>
    <scope>NUCLEOTIDE SEQUENCE [LARGE SCALE GENOMIC DNA]</scope>
    <source>
        <strain evidence="9 10">Vaf07</strain>
    </source>
</reference>
<dbReference type="PROSITE" id="PS50928">
    <property type="entry name" value="ABC_TM1"/>
    <property type="match status" value="1"/>
</dbReference>
<dbReference type="GO" id="GO:0055085">
    <property type="term" value="P:transmembrane transport"/>
    <property type="evidence" value="ECO:0007669"/>
    <property type="project" value="InterPro"/>
</dbReference>
<keyword evidence="2 7" id="KW-0813">Transport</keyword>
<sequence>MTAVSVDAKGGRVFAIALALAGWVVKFIAVVLVIATFNFILVHAAPGDPAQVIAGQSGASDEKLLAQLRAEYGLDKPYPIQLANYLKRVVTLDLGYSYRQQRTVASLILERLPATLLLTATAFSLALLSGIILGMLAGVRAGKWSDTVLTVVSLLLYATPVFWLGLMLVLLFSVQLDWLPAFGYVTIGVPMTALQRMVDIGWHLILPAVSLAAVYLAIYTRLMRSSVLDVTHQDFIKTAKAKGLKQGRIIIRHILRNAMLPIVTVAGMQAGALVGGAVVIETVFAWPGLGRLIYDALLQRDYPVLLGVFLVMSVIVIALNLLTDAIYRVIDPRVSVRAAS</sequence>
<dbReference type="InterPro" id="IPR000515">
    <property type="entry name" value="MetI-like"/>
</dbReference>
<dbReference type="OrthoDB" id="9805855at2"/>
<evidence type="ECO:0000256" key="6">
    <source>
        <dbReference type="ARBA" id="ARBA00023136"/>
    </source>
</evidence>
<evidence type="ECO:0000256" key="1">
    <source>
        <dbReference type="ARBA" id="ARBA00004651"/>
    </source>
</evidence>
<dbReference type="SUPFAM" id="SSF161098">
    <property type="entry name" value="MetI-like"/>
    <property type="match status" value="1"/>
</dbReference>
<comment type="caution">
    <text evidence="9">The sequence shown here is derived from an EMBL/GenBank/DDBJ whole genome shotgun (WGS) entry which is preliminary data.</text>
</comment>
<keyword evidence="3" id="KW-1003">Cell membrane</keyword>
<dbReference type="GO" id="GO:0005886">
    <property type="term" value="C:plasma membrane"/>
    <property type="evidence" value="ECO:0007669"/>
    <property type="project" value="UniProtKB-SubCell"/>
</dbReference>
<feature type="transmembrane region" description="Helical" evidence="7">
    <location>
        <begin position="258"/>
        <end position="284"/>
    </location>
</feature>
<dbReference type="InterPro" id="IPR035906">
    <property type="entry name" value="MetI-like_sf"/>
</dbReference>
<organism evidence="9 10">
    <name type="scientific">Tardiphaga robiniae</name>
    <dbReference type="NCBI Taxonomy" id="943830"/>
    <lineage>
        <taxon>Bacteria</taxon>
        <taxon>Pseudomonadati</taxon>
        <taxon>Pseudomonadota</taxon>
        <taxon>Alphaproteobacteria</taxon>
        <taxon>Hyphomicrobiales</taxon>
        <taxon>Nitrobacteraceae</taxon>
        <taxon>Tardiphaga</taxon>
    </lineage>
</organism>
<gene>
    <name evidence="9" type="ORF">A4A58_16030</name>
</gene>
<evidence type="ECO:0000313" key="9">
    <source>
        <dbReference type="EMBL" id="KZD21276.1"/>
    </source>
</evidence>
<dbReference type="EMBL" id="LVYV01000053">
    <property type="protein sequence ID" value="KZD21276.1"/>
    <property type="molecule type" value="Genomic_DNA"/>
</dbReference>